<organism evidence="1 2">
    <name type="scientific">Shigella phage MK-13</name>
    <dbReference type="NCBI Taxonomy" id="2530042"/>
    <lineage>
        <taxon>Viruses</taxon>
        <taxon>Duplodnaviria</taxon>
        <taxon>Heunggongvirae</taxon>
        <taxon>Uroviricota</taxon>
        <taxon>Caudoviricetes</taxon>
        <taxon>Pantevenvirales</taxon>
        <taxon>Ackermannviridae</taxon>
        <taxon>Aglimvirinae</taxon>
        <taxon>Agtrevirus</taxon>
        <taxon>Agtrevirus MK13</taxon>
    </lineage>
</organism>
<name>A0A513QBJ9_9CAUD</name>
<dbReference type="Proteomes" id="UP000320418">
    <property type="component" value="Segment"/>
</dbReference>
<dbReference type="Pfam" id="PF26092">
    <property type="entry name" value="T4_Y16D"/>
    <property type="match status" value="1"/>
</dbReference>
<evidence type="ECO:0000313" key="2">
    <source>
        <dbReference type="Proteomes" id="UP000320418"/>
    </source>
</evidence>
<gene>
    <name evidence="1" type="ORF">MK13_00046</name>
</gene>
<dbReference type="InterPro" id="IPR058630">
    <property type="entry name" value="T4_Y16D"/>
</dbReference>
<dbReference type="EMBL" id="MK509462">
    <property type="protein sequence ID" value="QBJ04279.1"/>
    <property type="molecule type" value="Genomic_DNA"/>
</dbReference>
<evidence type="ECO:0000313" key="1">
    <source>
        <dbReference type="EMBL" id="QBJ04279.1"/>
    </source>
</evidence>
<sequence>MKLLGYFRELPTGTEGKLFSQVKGNDIGDTMVPLYTRDLPAEGAWERRVVAAANKYGDVIVVADRHHSKFMNSQLKILKEAGVIKSTHTREQGFIDNQGNFLTREEACVVAREAGQINQVRLKTTPFRELFSEDLY</sequence>
<proteinExistence type="predicted"/>
<keyword evidence="2" id="KW-1185">Reference proteome</keyword>
<protein>
    <submittedName>
        <fullName evidence="1">Uncharacterized protein</fullName>
    </submittedName>
</protein>
<reference evidence="1 2" key="1">
    <citation type="submission" date="2019-02" db="EMBL/GenBank/DDBJ databases">
        <title>Prevalence of Shigella boydii in Bangladesh: Isolation and characterization of a rare phage that can robustly identify Shigella boydii type 1.</title>
        <authorList>
            <person name="Akter M."/>
            <person name="Brown N."/>
            <person name="Clokie M."/>
            <person name="Yeasmin M."/>
            <person name="Tareq T."/>
            <person name="Baddam R."/>
            <person name="Azad M.A.K."/>
            <person name="Ghosh A.N."/>
            <person name="Ahmed N."/>
            <person name="Talukder K.A."/>
        </authorList>
    </citation>
    <scope>NUCLEOTIDE SEQUENCE [LARGE SCALE GENOMIC DNA]</scope>
</reference>
<accession>A0A513QBJ9</accession>